<feature type="transmembrane region" description="Helical" evidence="29">
    <location>
        <begin position="129"/>
        <end position="146"/>
    </location>
</feature>
<feature type="domain" description="PH" evidence="30">
    <location>
        <begin position="466"/>
        <end position="567"/>
    </location>
</feature>
<dbReference type="EC" id="2.7.7.41" evidence="14 27"/>
<keyword evidence="21 29" id="KW-1133">Transmembrane helix</keyword>
<evidence type="ECO:0000256" key="24">
    <source>
        <dbReference type="ARBA" id="ARBA00023136"/>
    </source>
</evidence>
<dbReference type="SMART" id="SM00233">
    <property type="entry name" value="PH"/>
    <property type="match status" value="1"/>
</dbReference>
<evidence type="ECO:0000313" key="33">
    <source>
        <dbReference type="Proteomes" id="UP000727407"/>
    </source>
</evidence>
<dbReference type="GO" id="GO:0051056">
    <property type="term" value="P:regulation of small GTPase mediated signal transduction"/>
    <property type="evidence" value="ECO:0007669"/>
    <property type="project" value="UniProtKB-ARBA"/>
</dbReference>
<keyword evidence="25" id="KW-0594">Phospholipid biosynthesis</keyword>
<dbReference type="InterPro" id="IPR016720">
    <property type="entry name" value="PC_Trfase_euk"/>
</dbReference>
<evidence type="ECO:0000256" key="25">
    <source>
        <dbReference type="ARBA" id="ARBA00023209"/>
    </source>
</evidence>
<keyword evidence="24 29" id="KW-0472">Membrane</keyword>
<feature type="compositionally biased region" description="Pro residues" evidence="28">
    <location>
        <begin position="836"/>
        <end position="847"/>
    </location>
</feature>
<dbReference type="Proteomes" id="UP000727407">
    <property type="component" value="Unassembled WGS sequence"/>
</dbReference>
<evidence type="ECO:0000256" key="9">
    <source>
        <dbReference type="ARBA" id="ARBA00001902"/>
    </source>
</evidence>
<evidence type="ECO:0000256" key="6">
    <source>
        <dbReference type="ARBA" id="ARBA00001056"/>
    </source>
</evidence>
<feature type="compositionally biased region" description="Acidic residues" evidence="28">
    <location>
        <begin position="814"/>
        <end position="824"/>
    </location>
</feature>
<sequence length="990" mass="112293">MTELRHRGGAADPDLQQSEDKGSEAEDRMEKDGGVSDSDSKPDSGGPEVPAPSDDTPEVLNKALSGLSSRWKNWWVRGILTLAMISFFFFIIYLGPMVLMMIVLCVQIKCFHEIITIGYSVYHSYDLPWFRTLSWYFLLCVNYFFYGETVTDYFFTLVQREEPLRILSKYHRFISFALYLSGFCMFVLSLVKKHYRLQFYMFGWTHVTLLIVVTQSHLIIHNLFEGMIWFIVPISCVICNDIMAYMFGFFFGRTPLIKLSPKKTWEGFIGGFFATIVFGILLSYVMAGYRYFVCPVEFNNDSNSFTVYCEPSELFQLQDYTLPSVLQSLTGWTTVKLYPFQIHSIALSSFASIMGPFGGFFASGFKRAFKIKDFANTIPGHGGIMDRFDCQYLMATFVNVYIASFIRGPNPTKVIQQLLALRPDQQLYIYNSLKAHLTERARSKSVIPGDGGAGSGRSDVKRSMEKPLKKGWLKKQRSIVKNWKPCYFVLRGNILTYHKDDRESAVQGTIPLWASQVNEVPINTDDKFIFEIIPRSNGDRERDGCVLMASSQSEMEDWVRLIRRAIGAQGSGVFGKGLADIMAYEKKLGPRSVPMLVEKCAEFIREHGLDEEGIFRLPGQENQVKHFREAFDAGERPSFPSDTDVHTVASLLKLYLRELPEPVVPWTQYQDFLDSSIMLDATTAAGKEKLEKQIGLLPKANYNLLSYICRFLFEVQQHSKVNKMSVENLATVMGVNLFKPQVEDAFSMMKGTPMIQKVMTVMIRHHELLFPASKDAAPSPAPTKKLKSKKAANPRNFVGWESAEICEMSSLSESPEEEEVDTFETESSASKGAPSPTSPTSPPPLEAPSPRKRTQTLPSLGGPTSFRATREPSWDRWSYLQETLEEKEEKTFSEDIFKILDLQKVTLFPEKQNNNDKDEGKDAMQERRSSNGAVKPTEPPKEKLEPQAKPKENSMQSSPSLSREELVKQQPQSIPQKPGENTTDQEQLIA</sequence>
<dbReference type="PANTHER" id="PTHR13773">
    <property type="entry name" value="PHOSPHATIDATE CYTIDYLYLTRANSFERASE"/>
    <property type="match status" value="1"/>
</dbReference>
<evidence type="ECO:0000259" key="30">
    <source>
        <dbReference type="PROSITE" id="PS50003"/>
    </source>
</evidence>
<dbReference type="CDD" id="cd04390">
    <property type="entry name" value="RhoGAP_ARHGAP22_24_25"/>
    <property type="match status" value="1"/>
</dbReference>
<dbReference type="Pfam" id="PF00620">
    <property type="entry name" value="RhoGAP"/>
    <property type="match status" value="1"/>
</dbReference>
<feature type="region of interest" description="Disordered" evidence="28">
    <location>
        <begin position="773"/>
        <end position="792"/>
    </location>
</feature>
<comment type="subcellular location">
    <subcellularLocation>
        <location evidence="10">Membrane</location>
        <topology evidence="10">Multi-pass membrane protein</topology>
    </subcellularLocation>
</comment>
<feature type="domain" description="Rho-GAP" evidence="31">
    <location>
        <begin position="579"/>
        <end position="770"/>
    </location>
</feature>
<feature type="transmembrane region" description="Helical" evidence="29">
    <location>
        <begin position="99"/>
        <end position="122"/>
    </location>
</feature>
<evidence type="ECO:0000256" key="15">
    <source>
        <dbReference type="ARBA" id="ARBA00022468"/>
    </source>
</evidence>
<evidence type="ECO:0000256" key="11">
    <source>
        <dbReference type="ARBA" id="ARBA00005119"/>
    </source>
</evidence>
<feature type="compositionally biased region" description="Basic and acidic residues" evidence="28">
    <location>
        <begin position="18"/>
        <end position="42"/>
    </location>
</feature>
<reference evidence="32" key="1">
    <citation type="submission" date="2020-07" db="EMBL/GenBank/DDBJ databases">
        <title>Clarias magur genome sequencing, assembly and annotation.</title>
        <authorList>
            <person name="Kushwaha B."/>
            <person name="Kumar R."/>
            <person name="Das P."/>
            <person name="Joshi C.G."/>
            <person name="Kumar D."/>
            <person name="Nagpure N.S."/>
            <person name="Pandey M."/>
            <person name="Agarwal S."/>
            <person name="Srivastava S."/>
            <person name="Singh M."/>
            <person name="Sahoo L."/>
            <person name="Jayasankar P."/>
            <person name="Meher P.K."/>
            <person name="Koringa P.G."/>
            <person name="Iquebal M.A."/>
            <person name="Das S.P."/>
            <person name="Bit A."/>
            <person name="Patnaik S."/>
            <person name="Patel N."/>
            <person name="Shah T.M."/>
            <person name="Hinsu A."/>
            <person name="Jena J.K."/>
        </authorList>
    </citation>
    <scope>NUCLEOTIDE SEQUENCE</scope>
    <source>
        <strain evidence="32">CIFAMagur01</strain>
        <tissue evidence="32">Testis</tissue>
    </source>
</reference>
<evidence type="ECO:0000256" key="17">
    <source>
        <dbReference type="ARBA" id="ARBA00022553"/>
    </source>
</evidence>
<keyword evidence="33" id="KW-1185">Reference proteome</keyword>
<evidence type="ECO:0000256" key="14">
    <source>
        <dbReference type="ARBA" id="ARBA00012487"/>
    </source>
</evidence>
<evidence type="ECO:0000256" key="8">
    <source>
        <dbReference type="ARBA" id="ARBA00001729"/>
    </source>
</evidence>
<evidence type="ECO:0000256" key="27">
    <source>
        <dbReference type="RuleBase" id="RU003938"/>
    </source>
</evidence>
<comment type="similarity">
    <text evidence="13 27">Belongs to the CDS family.</text>
</comment>
<dbReference type="GO" id="GO:0007165">
    <property type="term" value="P:signal transduction"/>
    <property type="evidence" value="ECO:0007669"/>
    <property type="project" value="InterPro"/>
</dbReference>
<comment type="pathway">
    <text evidence="11 27">Phospholipid metabolism; CDP-diacylglycerol biosynthesis; CDP-diacylglycerol from sn-glycerol 3-phosphate: step 3/3.</text>
</comment>
<evidence type="ECO:0000313" key="32">
    <source>
        <dbReference type="EMBL" id="KAF5899039.1"/>
    </source>
</evidence>
<evidence type="ECO:0000256" key="28">
    <source>
        <dbReference type="SAM" id="MobiDB-lite"/>
    </source>
</evidence>
<keyword evidence="16" id="KW-0444">Lipid biosynthesis</keyword>
<dbReference type="UniPathway" id="UPA00557">
    <property type="reaction ID" value="UER00614"/>
</dbReference>
<evidence type="ECO:0000256" key="18">
    <source>
        <dbReference type="ARBA" id="ARBA00022679"/>
    </source>
</evidence>
<keyword evidence="20 27" id="KW-0548">Nucleotidyltransferase</keyword>
<evidence type="ECO:0000256" key="16">
    <source>
        <dbReference type="ARBA" id="ARBA00022516"/>
    </source>
</evidence>
<dbReference type="Pfam" id="PF01148">
    <property type="entry name" value="CTP_transf_1"/>
    <property type="match status" value="1"/>
</dbReference>
<feature type="compositionally biased region" description="Basic and acidic residues" evidence="28">
    <location>
        <begin position="913"/>
        <end position="929"/>
    </location>
</feature>
<dbReference type="Pfam" id="PF00169">
    <property type="entry name" value="PH"/>
    <property type="match status" value="1"/>
</dbReference>
<dbReference type="PANTHER" id="PTHR13773:SF4">
    <property type="entry name" value="PHOSPHATIDATE CYTIDYLYLTRANSFERASE 2"/>
    <property type="match status" value="1"/>
</dbReference>
<feature type="region of interest" description="Disordered" evidence="28">
    <location>
        <begin position="808"/>
        <end position="874"/>
    </location>
</feature>
<evidence type="ECO:0000256" key="26">
    <source>
        <dbReference type="ARBA" id="ARBA00023264"/>
    </source>
</evidence>
<comment type="caution">
    <text evidence="32">The sequence shown here is derived from an EMBL/GenBank/DDBJ whole genome shotgun (WGS) entry which is preliminary data.</text>
</comment>
<feature type="region of interest" description="Disordered" evidence="28">
    <location>
        <begin position="1"/>
        <end position="57"/>
    </location>
</feature>
<dbReference type="EMBL" id="QNUK01000181">
    <property type="protein sequence ID" value="KAF5899039.1"/>
    <property type="molecule type" value="Genomic_DNA"/>
</dbReference>
<proteinExistence type="inferred from homology"/>
<comment type="catalytic activity">
    <reaction evidence="5">
        <text>1,2-di-(5Z,8Z,11Z,14Z)-eicosatetraenoyl-sn-glycero-3-phosphate + CTP + H(+) = 1,2-di-(5Z,8Z,11Z,14Z-eicosatetraenoyl)-sn-glycero-3-cytidine-5'-diphosphate + diphosphate</text>
        <dbReference type="Rhea" id="RHEA:45656"/>
        <dbReference type="ChEBI" id="CHEBI:15378"/>
        <dbReference type="ChEBI" id="CHEBI:33019"/>
        <dbReference type="ChEBI" id="CHEBI:37563"/>
        <dbReference type="ChEBI" id="CHEBI:77126"/>
        <dbReference type="ChEBI" id="CHEBI:85351"/>
    </reaction>
    <physiologicalReaction direction="left-to-right" evidence="5">
        <dbReference type="Rhea" id="RHEA:45657"/>
    </physiologicalReaction>
</comment>
<keyword evidence="18 27" id="KW-0808">Transferase</keyword>
<keyword evidence="19 27" id="KW-0812">Transmembrane</keyword>
<name>A0A8J4WZF3_CLAMG</name>
<evidence type="ECO:0000256" key="22">
    <source>
        <dbReference type="ARBA" id="ARBA00023054"/>
    </source>
</evidence>
<comment type="catalytic activity">
    <reaction evidence="9">
        <text>a 1,2-diacyl-sn-glycero-3-phosphate + CTP + H(+) = a CDP-1,2-diacyl-sn-glycerol + diphosphate</text>
        <dbReference type="Rhea" id="RHEA:16229"/>
        <dbReference type="ChEBI" id="CHEBI:15378"/>
        <dbReference type="ChEBI" id="CHEBI:33019"/>
        <dbReference type="ChEBI" id="CHEBI:37563"/>
        <dbReference type="ChEBI" id="CHEBI:58332"/>
        <dbReference type="ChEBI" id="CHEBI:58608"/>
        <dbReference type="EC" id="2.7.7.41"/>
    </reaction>
    <physiologicalReaction direction="left-to-right" evidence="9">
        <dbReference type="Rhea" id="RHEA:16230"/>
    </physiologicalReaction>
</comment>
<comment type="catalytic activity">
    <reaction evidence="8">
        <text>1-octadecanoyl-2-(5Z,8Z,11Z,14Z-eicosatetraenoyl)-sn-glycero-3-phosphate + CTP + H(+) = 1-octadecanoyl-2-(5Z,8Z,11Z,14Z-eicosatetraenoyl)-sn-glycero-3-cytidine-5'-diphosphate + diphosphate</text>
        <dbReference type="Rhea" id="RHEA:45648"/>
        <dbReference type="ChEBI" id="CHEBI:15378"/>
        <dbReference type="ChEBI" id="CHEBI:33019"/>
        <dbReference type="ChEBI" id="CHEBI:37563"/>
        <dbReference type="ChEBI" id="CHEBI:77091"/>
        <dbReference type="ChEBI" id="CHEBI:85349"/>
    </reaction>
    <physiologicalReaction direction="left-to-right" evidence="8">
        <dbReference type="Rhea" id="RHEA:45649"/>
    </physiologicalReaction>
</comment>
<evidence type="ECO:0000256" key="7">
    <source>
        <dbReference type="ARBA" id="ARBA00001617"/>
    </source>
</evidence>
<comment type="catalytic activity">
    <reaction evidence="3">
        <text>1-octadecanoyl-2-(9Z,12Z-octadecadienoyl)-sn-glycero-3-phosphate + CTP + H(+) = 1-octadecanoyl-2-(9Z,12Z-octadecadienoyl)-sn-glycero-3-cytidine-5'-diphosphate + diphosphate</text>
        <dbReference type="Rhea" id="RHEA:45660"/>
        <dbReference type="ChEBI" id="CHEBI:15378"/>
        <dbReference type="ChEBI" id="CHEBI:33019"/>
        <dbReference type="ChEBI" id="CHEBI:37563"/>
        <dbReference type="ChEBI" id="CHEBI:77098"/>
        <dbReference type="ChEBI" id="CHEBI:85352"/>
    </reaction>
    <physiologicalReaction direction="left-to-right" evidence="3">
        <dbReference type="Rhea" id="RHEA:45661"/>
    </physiologicalReaction>
</comment>
<comment type="catalytic activity">
    <reaction evidence="2">
        <text>1-octadecanoyl-2-(4Z,7Z,10Z,13Z,16Z,19Z-docosahexaenoyl)-sn-glycero-3-phosphate + CTP + H(+) = 1-octadecanoyl-2-(4Z,7Z,10Z,13Z,16Z,19Z-docosahexaenoyl)-sn-glycero-3-cytidine-5'-diphosphate + diphosphate</text>
        <dbReference type="Rhea" id="RHEA:45668"/>
        <dbReference type="ChEBI" id="CHEBI:15378"/>
        <dbReference type="ChEBI" id="CHEBI:33019"/>
        <dbReference type="ChEBI" id="CHEBI:37563"/>
        <dbReference type="ChEBI" id="CHEBI:77130"/>
        <dbReference type="ChEBI" id="CHEBI:85354"/>
    </reaction>
    <physiologicalReaction direction="left-to-right" evidence="2">
        <dbReference type="Rhea" id="RHEA:45669"/>
    </physiologicalReaction>
</comment>
<evidence type="ECO:0000256" key="13">
    <source>
        <dbReference type="ARBA" id="ARBA00010185"/>
    </source>
</evidence>
<evidence type="ECO:0000256" key="20">
    <source>
        <dbReference type="ARBA" id="ARBA00022695"/>
    </source>
</evidence>
<dbReference type="GO" id="GO:0016024">
    <property type="term" value="P:CDP-diacylglycerol biosynthetic process"/>
    <property type="evidence" value="ECO:0007669"/>
    <property type="project" value="UniProtKB-UniPathway"/>
</dbReference>
<evidence type="ECO:0000256" key="21">
    <source>
        <dbReference type="ARBA" id="ARBA00022989"/>
    </source>
</evidence>
<dbReference type="SUPFAM" id="SSF48350">
    <property type="entry name" value="GTPase activation domain, GAP"/>
    <property type="match status" value="1"/>
</dbReference>
<comment type="catalytic activity">
    <reaction evidence="6">
        <text>1,2-di-(9Z,12Z-octadecadienoyl)-sn-glycero-3-phosphate + CTP + H(+) = 1,2-di-(9Z,12Z-octadecadienoyl)-sn-glycero-3-cytidine-5'-diphosphate + diphosphate</text>
        <dbReference type="Rhea" id="RHEA:45672"/>
        <dbReference type="ChEBI" id="CHEBI:15378"/>
        <dbReference type="ChEBI" id="CHEBI:33019"/>
        <dbReference type="ChEBI" id="CHEBI:37563"/>
        <dbReference type="ChEBI" id="CHEBI:77128"/>
        <dbReference type="ChEBI" id="CHEBI:85355"/>
    </reaction>
    <physiologicalReaction direction="left-to-right" evidence="6">
        <dbReference type="Rhea" id="RHEA:45673"/>
    </physiologicalReaction>
</comment>
<dbReference type="Gene3D" id="2.30.29.30">
    <property type="entry name" value="Pleckstrin-homology domain (PH domain)/Phosphotyrosine-binding domain (PTB)"/>
    <property type="match status" value="1"/>
</dbReference>
<evidence type="ECO:0000256" key="19">
    <source>
        <dbReference type="ARBA" id="ARBA00022692"/>
    </source>
</evidence>
<feature type="compositionally biased region" description="Polar residues" evidence="28">
    <location>
        <begin position="969"/>
        <end position="990"/>
    </location>
</feature>
<keyword evidence="22" id="KW-0175">Coiled coil</keyword>
<dbReference type="InterPro" id="IPR008936">
    <property type="entry name" value="Rho_GTPase_activation_prot"/>
</dbReference>
<feature type="compositionally biased region" description="Basic and acidic residues" evidence="28">
    <location>
        <begin position="938"/>
        <end position="952"/>
    </location>
</feature>
<keyword evidence="26" id="KW-1208">Phospholipid metabolism</keyword>
<keyword evidence="23" id="KW-0443">Lipid metabolism</keyword>
<evidence type="ECO:0000256" key="1">
    <source>
        <dbReference type="ARBA" id="ARBA00000060"/>
    </source>
</evidence>
<dbReference type="InterPro" id="IPR000198">
    <property type="entry name" value="RhoGAP_dom"/>
</dbReference>
<gene>
    <name evidence="32" type="primary">arhgap25</name>
    <name evidence="32" type="ORF">DAT39_011259</name>
</gene>
<dbReference type="AlphaFoldDB" id="A0A8J4WZF3"/>
<evidence type="ECO:0000256" key="3">
    <source>
        <dbReference type="ARBA" id="ARBA00000515"/>
    </source>
</evidence>
<organism evidence="32 33">
    <name type="scientific">Clarias magur</name>
    <name type="common">Asian catfish</name>
    <name type="synonym">Macropteronotus magur</name>
    <dbReference type="NCBI Taxonomy" id="1594786"/>
    <lineage>
        <taxon>Eukaryota</taxon>
        <taxon>Metazoa</taxon>
        <taxon>Chordata</taxon>
        <taxon>Craniata</taxon>
        <taxon>Vertebrata</taxon>
        <taxon>Euteleostomi</taxon>
        <taxon>Actinopterygii</taxon>
        <taxon>Neopterygii</taxon>
        <taxon>Teleostei</taxon>
        <taxon>Ostariophysi</taxon>
        <taxon>Siluriformes</taxon>
        <taxon>Clariidae</taxon>
        <taxon>Clarias</taxon>
    </lineage>
</organism>
<comment type="catalytic activity">
    <reaction evidence="4">
        <text>1-octadecanoyl-2-(9Z-octadecenoyl)-sn-glycero-3-phosphate + CTP + H(+) = 1-octadecanoyl-2-(9Z-octadecenoyl)-sn-glycero-3-cytidine-5'-diphosphate + diphosphate</text>
        <dbReference type="Rhea" id="RHEA:45664"/>
        <dbReference type="ChEBI" id="CHEBI:15378"/>
        <dbReference type="ChEBI" id="CHEBI:33019"/>
        <dbReference type="ChEBI" id="CHEBI:37563"/>
        <dbReference type="ChEBI" id="CHEBI:74560"/>
        <dbReference type="ChEBI" id="CHEBI:85353"/>
    </reaction>
    <physiologicalReaction direction="left-to-right" evidence="4">
        <dbReference type="Rhea" id="RHEA:45665"/>
    </physiologicalReaction>
</comment>
<evidence type="ECO:0000256" key="2">
    <source>
        <dbReference type="ARBA" id="ARBA00000281"/>
    </source>
</evidence>
<keyword evidence="17" id="KW-0597">Phosphoprotein</keyword>
<dbReference type="SUPFAM" id="SSF50729">
    <property type="entry name" value="PH domain-like"/>
    <property type="match status" value="1"/>
</dbReference>
<dbReference type="OrthoDB" id="185175at2759"/>
<dbReference type="GO" id="GO:0005789">
    <property type="term" value="C:endoplasmic reticulum membrane"/>
    <property type="evidence" value="ECO:0007669"/>
    <property type="project" value="TreeGrafter"/>
</dbReference>
<feature type="transmembrane region" description="Helical" evidence="29">
    <location>
        <begin position="74"/>
        <end position="93"/>
    </location>
</feature>
<dbReference type="GO" id="GO:0005096">
    <property type="term" value="F:GTPase activator activity"/>
    <property type="evidence" value="ECO:0007669"/>
    <property type="project" value="UniProtKB-KW"/>
</dbReference>
<keyword evidence="15" id="KW-0343">GTPase activation</keyword>
<evidence type="ECO:0000256" key="12">
    <source>
        <dbReference type="ARBA" id="ARBA00005189"/>
    </source>
</evidence>
<evidence type="ECO:0000259" key="31">
    <source>
        <dbReference type="PROSITE" id="PS50238"/>
    </source>
</evidence>
<dbReference type="Gene3D" id="1.10.555.10">
    <property type="entry name" value="Rho GTPase activation protein"/>
    <property type="match status" value="1"/>
</dbReference>
<dbReference type="InterPro" id="IPR011993">
    <property type="entry name" value="PH-like_dom_sf"/>
</dbReference>
<accession>A0A8J4WZF3</accession>
<dbReference type="PROSITE" id="PS50238">
    <property type="entry name" value="RHOGAP"/>
    <property type="match status" value="1"/>
</dbReference>
<dbReference type="GO" id="GO:0004605">
    <property type="term" value="F:phosphatidate cytidylyltransferase activity"/>
    <property type="evidence" value="ECO:0007669"/>
    <property type="project" value="UniProtKB-EC"/>
</dbReference>
<feature type="region of interest" description="Disordered" evidence="28">
    <location>
        <begin position="904"/>
        <end position="990"/>
    </location>
</feature>
<evidence type="ECO:0000256" key="29">
    <source>
        <dbReference type="SAM" id="Phobius"/>
    </source>
</evidence>
<dbReference type="PROSITE" id="PS01315">
    <property type="entry name" value="CDS"/>
    <property type="match status" value="1"/>
</dbReference>
<dbReference type="PROSITE" id="PS50003">
    <property type="entry name" value="PH_DOMAIN"/>
    <property type="match status" value="1"/>
</dbReference>
<dbReference type="SMART" id="SM00324">
    <property type="entry name" value="RhoGAP"/>
    <property type="match status" value="1"/>
</dbReference>
<dbReference type="InterPro" id="IPR001849">
    <property type="entry name" value="PH_domain"/>
</dbReference>
<feature type="non-terminal residue" evidence="32">
    <location>
        <position position="1"/>
    </location>
</feature>
<dbReference type="InterPro" id="IPR000374">
    <property type="entry name" value="PC_trans"/>
</dbReference>
<feature type="transmembrane region" description="Helical" evidence="29">
    <location>
        <begin position="198"/>
        <end position="220"/>
    </location>
</feature>
<comment type="pathway">
    <text evidence="12">Lipid metabolism.</text>
</comment>
<evidence type="ECO:0000256" key="4">
    <source>
        <dbReference type="ARBA" id="ARBA00000859"/>
    </source>
</evidence>
<protein>
    <recommendedName>
        <fullName evidence="14 27">Phosphatidate cytidylyltransferase</fullName>
        <ecNumber evidence="14 27">2.7.7.41</ecNumber>
    </recommendedName>
</protein>
<feature type="compositionally biased region" description="Low complexity" evidence="28">
    <location>
        <begin position="825"/>
        <end position="835"/>
    </location>
</feature>
<comment type="catalytic activity">
    <reaction evidence="7">
        <text>1-hexadecanoyl-2-(5Z,8Z,11Z,14Z-eicosatetraenoyl)-sn-glycero-3-phosphate + CTP + H(+) = 1-hexadecanoyl-2-(5Z,8Z,11Z,14Z-eicosatetraenoyl)-sn-glycero-3-cytidine-5'-diphosphate + diphosphate</text>
        <dbReference type="Rhea" id="RHEA:45652"/>
        <dbReference type="ChEBI" id="CHEBI:15378"/>
        <dbReference type="ChEBI" id="CHEBI:33019"/>
        <dbReference type="ChEBI" id="CHEBI:37563"/>
        <dbReference type="ChEBI" id="CHEBI:72864"/>
        <dbReference type="ChEBI" id="CHEBI:85350"/>
    </reaction>
    <physiologicalReaction direction="left-to-right" evidence="7">
        <dbReference type="Rhea" id="RHEA:45653"/>
    </physiologicalReaction>
</comment>
<comment type="catalytic activity">
    <reaction evidence="1">
        <text>1,2-di-(9Z-octadecenoyl)-sn-glycero-3-phosphate + CTP + H(+) = 1,2-di-(9Z-octadecenoyl)-sn-glycero-3-cytidine-5'-diphosphate + diphosphate</text>
        <dbReference type="Rhea" id="RHEA:45676"/>
        <dbReference type="ChEBI" id="CHEBI:15378"/>
        <dbReference type="ChEBI" id="CHEBI:33019"/>
        <dbReference type="ChEBI" id="CHEBI:37563"/>
        <dbReference type="ChEBI" id="CHEBI:74546"/>
        <dbReference type="ChEBI" id="CHEBI:85356"/>
    </reaction>
    <physiologicalReaction direction="left-to-right" evidence="1">
        <dbReference type="Rhea" id="RHEA:45677"/>
    </physiologicalReaction>
</comment>
<evidence type="ECO:0000256" key="23">
    <source>
        <dbReference type="ARBA" id="ARBA00023098"/>
    </source>
</evidence>
<dbReference type="FunFam" id="1.10.555.10:FF:000015">
    <property type="entry name" value="rho GTPase-activating protein 25 isoform X1"/>
    <property type="match status" value="1"/>
</dbReference>
<feature type="transmembrane region" description="Helical" evidence="29">
    <location>
        <begin position="173"/>
        <end position="191"/>
    </location>
</feature>
<evidence type="ECO:0000256" key="10">
    <source>
        <dbReference type="ARBA" id="ARBA00004141"/>
    </source>
</evidence>
<feature type="transmembrane region" description="Helical" evidence="29">
    <location>
        <begin position="268"/>
        <end position="292"/>
    </location>
</feature>
<feature type="transmembrane region" description="Helical" evidence="29">
    <location>
        <begin position="226"/>
        <end position="247"/>
    </location>
</feature>
<evidence type="ECO:0000256" key="5">
    <source>
        <dbReference type="ARBA" id="ARBA00001021"/>
    </source>
</evidence>